<feature type="compositionally biased region" description="Polar residues" evidence="1">
    <location>
        <begin position="129"/>
        <end position="142"/>
    </location>
</feature>
<organism evidence="3 4">
    <name type="scientific">Zasmidium cellare</name>
    <name type="common">Wine cellar mold</name>
    <name type="synonym">Racodium cellare</name>
    <dbReference type="NCBI Taxonomy" id="395010"/>
    <lineage>
        <taxon>Eukaryota</taxon>
        <taxon>Fungi</taxon>
        <taxon>Dikarya</taxon>
        <taxon>Ascomycota</taxon>
        <taxon>Pezizomycotina</taxon>
        <taxon>Dothideomycetes</taxon>
        <taxon>Dothideomycetidae</taxon>
        <taxon>Mycosphaerellales</taxon>
        <taxon>Mycosphaerellaceae</taxon>
        <taxon>Zasmidium</taxon>
    </lineage>
</organism>
<feature type="compositionally biased region" description="Pro residues" evidence="1">
    <location>
        <begin position="286"/>
        <end position="295"/>
    </location>
</feature>
<feature type="compositionally biased region" description="Pro residues" evidence="1">
    <location>
        <begin position="401"/>
        <end position="410"/>
    </location>
</feature>
<comment type="caution">
    <text evidence="3">The sequence shown here is derived from an EMBL/GenBank/DDBJ whole genome shotgun (WGS) entry which is preliminary data.</text>
</comment>
<feature type="compositionally biased region" description="Basic and acidic residues" evidence="1">
    <location>
        <begin position="476"/>
        <end position="488"/>
    </location>
</feature>
<dbReference type="Gene3D" id="1.10.238.10">
    <property type="entry name" value="EF-hand"/>
    <property type="match status" value="1"/>
</dbReference>
<feature type="compositionally biased region" description="Basic and acidic residues" evidence="1">
    <location>
        <begin position="445"/>
        <end position="459"/>
    </location>
</feature>
<feature type="compositionally biased region" description="Low complexity" evidence="1">
    <location>
        <begin position="1"/>
        <end position="26"/>
    </location>
</feature>
<feature type="compositionally biased region" description="Basic and acidic residues" evidence="1">
    <location>
        <begin position="192"/>
        <end position="209"/>
    </location>
</feature>
<feature type="compositionally biased region" description="Polar residues" evidence="1">
    <location>
        <begin position="347"/>
        <end position="370"/>
    </location>
</feature>
<dbReference type="SUPFAM" id="SSF47473">
    <property type="entry name" value="EF-hand"/>
    <property type="match status" value="1"/>
</dbReference>
<dbReference type="PANTHER" id="PTHR11216">
    <property type="entry name" value="EH DOMAIN"/>
    <property type="match status" value="1"/>
</dbReference>
<name>A0ABR0EUR9_ZASCE</name>
<dbReference type="Pfam" id="PF12763">
    <property type="entry name" value="EH"/>
    <property type="match status" value="1"/>
</dbReference>
<dbReference type="Proteomes" id="UP001305779">
    <property type="component" value="Unassembled WGS sequence"/>
</dbReference>
<feature type="compositionally biased region" description="Low complexity" evidence="1">
    <location>
        <begin position="273"/>
        <end position="282"/>
    </location>
</feature>
<gene>
    <name evidence="3" type="ORF">PRZ48_003332</name>
</gene>
<dbReference type="SMART" id="SM00027">
    <property type="entry name" value="EH"/>
    <property type="match status" value="1"/>
</dbReference>
<evidence type="ECO:0000256" key="1">
    <source>
        <dbReference type="SAM" id="MobiDB-lite"/>
    </source>
</evidence>
<feature type="compositionally biased region" description="Basic residues" evidence="1">
    <location>
        <begin position="460"/>
        <end position="475"/>
    </location>
</feature>
<dbReference type="PANTHER" id="PTHR11216:SF31">
    <property type="entry name" value="AT21416P"/>
    <property type="match status" value="1"/>
</dbReference>
<accession>A0ABR0EUR9</accession>
<evidence type="ECO:0000313" key="3">
    <source>
        <dbReference type="EMBL" id="KAK4505369.1"/>
    </source>
</evidence>
<feature type="compositionally biased region" description="Polar residues" evidence="1">
    <location>
        <begin position="179"/>
        <end position="189"/>
    </location>
</feature>
<dbReference type="EMBL" id="JAXOVC010000002">
    <property type="protein sequence ID" value="KAK4505369.1"/>
    <property type="molecule type" value="Genomic_DNA"/>
</dbReference>
<proteinExistence type="predicted"/>
<feature type="domain" description="EH" evidence="2">
    <location>
        <begin position="529"/>
        <end position="608"/>
    </location>
</feature>
<feature type="compositionally biased region" description="Basic and acidic residues" evidence="1">
    <location>
        <begin position="239"/>
        <end position="272"/>
    </location>
</feature>
<feature type="compositionally biased region" description="Basic and acidic residues" evidence="1">
    <location>
        <begin position="85"/>
        <end position="96"/>
    </location>
</feature>
<feature type="compositionally biased region" description="Basic and acidic residues" evidence="1">
    <location>
        <begin position="162"/>
        <end position="178"/>
    </location>
</feature>
<reference evidence="3 4" key="1">
    <citation type="journal article" date="2023" name="G3 (Bethesda)">
        <title>A chromosome-level genome assembly of Zasmidium syzygii isolated from banana leaves.</title>
        <authorList>
            <person name="van Westerhoven A.C."/>
            <person name="Mehrabi R."/>
            <person name="Talebi R."/>
            <person name="Steentjes M.B.F."/>
            <person name="Corcolon B."/>
            <person name="Chong P.A."/>
            <person name="Kema G.H.J."/>
            <person name="Seidl M.F."/>
        </authorList>
    </citation>
    <scope>NUCLEOTIDE SEQUENCE [LARGE SCALE GENOMIC DNA]</scope>
    <source>
        <strain evidence="3 4">P124</strain>
    </source>
</reference>
<protein>
    <recommendedName>
        <fullName evidence="2">EH domain-containing protein</fullName>
    </recommendedName>
</protein>
<feature type="compositionally biased region" description="Basic residues" evidence="1">
    <location>
        <begin position="412"/>
        <end position="425"/>
    </location>
</feature>
<evidence type="ECO:0000313" key="4">
    <source>
        <dbReference type="Proteomes" id="UP001305779"/>
    </source>
</evidence>
<feature type="compositionally biased region" description="Pro residues" evidence="1">
    <location>
        <begin position="72"/>
        <end position="81"/>
    </location>
</feature>
<dbReference type="InterPro" id="IPR000261">
    <property type="entry name" value="EH_dom"/>
</dbReference>
<evidence type="ECO:0000259" key="2">
    <source>
        <dbReference type="PROSITE" id="PS50031"/>
    </source>
</evidence>
<dbReference type="InterPro" id="IPR011992">
    <property type="entry name" value="EF-hand-dom_pair"/>
</dbReference>
<sequence>MPTPSRPSRASSTASVDTTTSQTSAALLGATKAFGRGVPQQRTTSASDVRGNGALAAASTAGSGSGSKTPVPRSPRPPPASREPSIGRENVKEKVQMDMSKFPSLAPAQQARPPHSRSPSHQAAVLATSRAQPATSTFSQKPGRSRAGTGSKRPAVAPKPRRLSEHFKPGNDKSEKPTDTTPIAPTTSLVDLFERRLKETQESPGKRPEPIVIKPSNELTLKSPTPVRSGITSMLQLELKGEKGDKKAADIGKHSGARHDSVGQDKEGRPSSEDSFASASEDLNPRSPPSSPPRALPLRSAKTASPSPGHTLKVENEVKRRPQVSPSPLRQTAAKPIEIKPPRRPSTAHSDTLSVSSAKSLRSIPAQFNQAYPRRMTPLTTGDELANALVASSLASSRAPSPRPFDPPAAPYRKKNHHHHHHHHGLSFSRTPSPKKGAMLHTLRKKDDSSSDSESDPHPYAKHRKKRLVRKHPNKHHEGDRKRWRDAVTERERKRYEGVWAANKGMHYSFTYEEAEFFKRAPDHPRTKETKAAVQDQVSNIVAREIWLRSRLSPAVLETVWDLVDNDRVGRLHKEEFVVGMWLIDQRLKGRKLPTKVTETVWASVRGIQGIKIKK</sequence>
<keyword evidence="4" id="KW-1185">Reference proteome</keyword>
<feature type="region of interest" description="Disordered" evidence="1">
    <location>
        <begin position="393"/>
        <end position="488"/>
    </location>
</feature>
<dbReference type="CDD" id="cd00052">
    <property type="entry name" value="EH"/>
    <property type="match status" value="1"/>
</dbReference>
<feature type="region of interest" description="Disordered" evidence="1">
    <location>
        <begin position="1"/>
        <end position="379"/>
    </location>
</feature>
<dbReference type="PROSITE" id="PS50031">
    <property type="entry name" value="EH"/>
    <property type="match status" value="1"/>
</dbReference>
<feature type="compositionally biased region" description="Low complexity" evidence="1">
    <location>
        <begin position="51"/>
        <end position="71"/>
    </location>
</feature>